<feature type="domain" description="IBH1-like N-terminal" evidence="3">
    <location>
        <begin position="12"/>
        <end position="76"/>
    </location>
</feature>
<sequence>MSPQRLSLNPRSLKSRFTKGFLRSLRKIHKERPTSTSPREIFQRYRKVKTAADKSLASAVGSGRAWSRAMLCKCKNQGKRRPVLVRRINNNRAMKRSELTEKKSGDDDEEVGFDQASGLRKLVPGGQAMDLCRLLEEAAHYIKCLNTQVQVMRCIADCYTT</sequence>
<name>A0A9Q0JN75_9ROSI</name>
<reference evidence="4" key="2">
    <citation type="journal article" date="2023" name="Plants (Basel)">
        <title>Annotation of the Turnera subulata (Passifloraceae) Draft Genome Reveals the S-Locus Evolved after the Divergence of Turneroideae from Passifloroideae in a Stepwise Manner.</title>
        <authorList>
            <person name="Henning P.M."/>
            <person name="Roalson E.H."/>
            <person name="Mir W."/>
            <person name="McCubbin A.G."/>
            <person name="Shore J.S."/>
        </authorList>
    </citation>
    <scope>NUCLEOTIDE SEQUENCE</scope>
    <source>
        <strain evidence="4">F60SS</strain>
    </source>
</reference>
<proteinExistence type="predicted"/>
<accession>A0A9Q0JN75</accession>
<keyword evidence="1" id="KW-0805">Transcription regulation</keyword>
<evidence type="ECO:0000313" key="4">
    <source>
        <dbReference type="EMBL" id="KAJ4847948.1"/>
    </source>
</evidence>
<evidence type="ECO:0000259" key="3">
    <source>
        <dbReference type="Pfam" id="PF26576"/>
    </source>
</evidence>
<dbReference type="InterPro" id="IPR059002">
    <property type="entry name" value="IBH1_N"/>
</dbReference>
<evidence type="ECO:0000256" key="2">
    <source>
        <dbReference type="ARBA" id="ARBA00023163"/>
    </source>
</evidence>
<dbReference type="PANTHER" id="PTHR33124">
    <property type="entry name" value="TRANSCRIPTION FACTOR IBH1-LIKE 1"/>
    <property type="match status" value="1"/>
</dbReference>
<evidence type="ECO:0000256" key="1">
    <source>
        <dbReference type="ARBA" id="ARBA00023015"/>
    </source>
</evidence>
<organism evidence="4 5">
    <name type="scientific">Turnera subulata</name>
    <dbReference type="NCBI Taxonomy" id="218843"/>
    <lineage>
        <taxon>Eukaryota</taxon>
        <taxon>Viridiplantae</taxon>
        <taxon>Streptophyta</taxon>
        <taxon>Embryophyta</taxon>
        <taxon>Tracheophyta</taxon>
        <taxon>Spermatophyta</taxon>
        <taxon>Magnoliopsida</taxon>
        <taxon>eudicotyledons</taxon>
        <taxon>Gunneridae</taxon>
        <taxon>Pentapetalae</taxon>
        <taxon>rosids</taxon>
        <taxon>fabids</taxon>
        <taxon>Malpighiales</taxon>
        <taxon>Passifloraceae</taxon>
        <taxon>Turnera</taxon>
    </lineage>
</organism>
<evidence type="ECO:0000313" key="5">
    <source>
        <dbReference type="Proteomes" id="UP001141552"/>
    </source>
</evidence>
<gene>
    <name evidence="4" type="ORF">Tsubulata_012155</name>
</gene>
<dbReference type="OrthoDB" id="786845at2759"/>
<keyword evidence="5" id="KW-1185">Reference proteome</keyword>
<comment type="caution">
    <text evidence="4">The sequence shown here is derived from an EMBL/GenBank/DDBJ whole genome shotgun (WGS) entry which is preliminary data.</text>
</comment>
<protein>
    <recommendedName>
        <fullName evidence="3">IBH1-like N-terminal domain-containing protein</fullName>
    </recommendedName>
</protein>
<keyword evidence="2" id="KW-0804">Transcription</keyword>
<dbReference type="PANTHER" id="PTHR33124:SF40">
    <property type="entry name" value="TRANSCRIPTION FACTOR IBH1"/>
    <property type="match status" value="1"/>
</dbReference>
<dbReference type="GO" id="GO:0006355">
    <property type="term" value="P:regulation of DNA-templated transcription"/>
    <property type="evidence" value="ECO:0007669"/>
    <property type="project" value="InterPro"/>
</dbReference>
<dbReference type="Proteomes" id="UP001141552">
    <property type="component" value="Unassembled WGS sequence"/>
</dbReference>
<dbReference type="Pfam" id="PF26576">
    <property type="entry name" value="IBH1_N"/>
    <property type="match status" value="1"/>
</dbReference>
<reference evidence="4" key="1">
    <citation type="submission" date="2022-02" db="EMBL/GenBank/DDBJ databases">
        <authorList>
            <person name="Henning P.M."/>
            <person name="McCubbin A.G."/>
            <person name="Shore J.S."/>
        </authorList>
    </citation>
    <scope>NUCLEOTIDE SEQUENCE</scope>
    <source>
        <strain evidence="4">F60SS</strain>
        <tissue evidence="4">Leaves</tissue>
    </source>
</reference>
<dbReference type="InterPro" id="IPR044660">
    <property type="entry name" value="IBH1-like"/>
</dbReference>
<dbReference type="EMBL" id="JAKUCV010001034">
    <property type="protein sequence ID" value="KAJ4847948.1"/>
    <property type="molecule type" value="Genomic_DNA"/>
</dbReference>
<dbReference type="AlphaFoldDB" id="A0A9Q0JN75"/>